<comment type="caution">
    <text evidence="11">The sequence shown here is derived from an EMBL/GenBank/DDBJ whole genome shotgun (WGS) entry which is preliminary data.</text>
</comment>
<feature type="binding site" evidence="7 9">
    <location>
        <position position="151"/>
    </location>
    <ligand>
        <name>Zn(2+)</name>
        <dbReference type="ChEBI" id="CHEBI:29105"/>
        <label>2</label>
    </ligand>
</feature>
<keyword evidence="2 7" id="KW-0645">Protease</keyword>
<evidence type="ECO:0000256" key="9">
    <source>
        <dbReference type="PIRSR" id="PIRSR037215-2"/>
    </source>
</evidence>
<dbReference type="CDD" id="cd03892">
    <property type="entry name" value="M20_peptT"/>
    <property type="match status" value="1"/>
</dbReference>
<evidence type="ECO:0000256" key="2">
    <source>
        <dbReference type="ARBA" id="ARBA00022670"/>
    </source>
</evidence>
<evidence type="ECO:0000256" key="8">
    <source>
        <dbReference type="PIRSR" id="PIRSR037215-1"/>
    </source>
</evidence>
<comment type="function">
    <text evidence="7">Cleaves the N-terminal amino acid of tripeptides.</text>
</comment>
<dbReference type="Gene3D" id="3.40.630.10">
    <property type="entry name" value="Zn peptidases"/>
    <property type="match status" value="1"/>
</dbReference>
<evidence type="ECO:0000256" key="3">
    <source>
        <dbReference type="ARBA" id="ARBA00022723"/>
    </source>
</evidence>
<keyword evidence="7" id="KW-0963">Cytoplasm</keyword>
<dbReference type="NCBIfam" id="NF009920">
    <property type="entry name" value="PRK13381.1"/>
    <property type="match status" value="1"/>
</dbReference>
<feature type="binding site" evidence="7 9">
    <location>
        <position position="208"/>
    </location>
    <ligand>
        <name>Zn(2+)</name>
        <dbReference type="ChEBI" id="CHEBI:29105"/>
        <label>1</label>
    </ligand>
</feature>
<feature type="domain" description="Peptidase M20 dimerisation" evidence="10">
    <location>
        <begin position="217"/>
        <end position="316"/>
    </location>
</feature>
<dbReference type="GO" id="GO:0005737">
    <property type="term" value="C:cytoplasm"/>
    <property type="evidence" value="ECO:0007669"/>
    <property type="project" value="UniProtKB-SubCell"/>
</dbReference>
<dbReference type="HAMAP" id="MF_00550">
    <property type="entry name" value="Aminopeptidase_M20"/>
    <property type="match status" value="1"/>
</dbReference>
<dbReference type="GO" id="GO:0008270">
    <property type="term" value="F:zinc ion binding"/>
    <property type="evidence" value="ECO:0007669"/>
    <property type="project" value="UniProtKB-UniRule"/>
</dbReference>
<dbReference type="PROSITE" id="PS00759">
    <property type="entry name" value="ARGE_DAPE_CPG2_2"/>
    <property type="match status" value="1"/>
</dbReference>
<keyword evidence="4 7" id="KW-0378">Hydrolase</keyword>
<comment type="cofactor">
    <cofactor evidence="7 9">
        <name>Zn(2+)</name>
        <dbReference type="ChEBI" id="CHEBI:29105"/>
    </cofactor>
    <text evidence="7 9">Binds 2 Zn(2+) ions per subunit.</text>
</comment>
<evidence type="ECO:0000256" key="7">
    <source>
        <dbReference type="HAMAP-Rule" id="MF_00550"/>
    </source>
</evidence>
<evidence type="ECO:0000313" key="11">
    <source>
        <dbReference type="EMBL" id="NAW50342.1"/>
    </source>
</evidence>
<keyword evidence="12" id="KW-1185">Reference proteome</keyword>
<dbReference type="Proteomes" id="UP000553459">
    <property type="component" value="Unassembled WGS sequence"/>
</dbReference>
<feature type="binding site" evidence="7 9">
    <location>
        <position position="151"/>
    </location>
    <ligand>
        <name>Zn(2+)</name>
        <dbReference type="ChEBI" id="CHEBI:29105"/>
        <label>1</label>
    </ligand>
</feature>
<dbReference type="PANTHER" id="PTHR42994:SF1">
    <property type="entry name" value="PEPTIDASE T"/>
    <property type="match status" value="1"/>
</dbReference>
<evidence type="ECO:0000256" key="4">
    <source>
        <dbReference type="ARBA" id="ARBA00022801"/>
    </source>
</evidence>
<dbReference type="EC" id="3.4.11.4" evidence="7"/>
<dbReference type="InterPro" id="IPR036264">
    <property type="entry name" value="Bact_exopeptidase_dim_dom"/>
</dbReference>
<dbReference type="Pfam" id="PF07687">
    <property type="entry name" value="M20_dimer"/>
    <property type="match status" value="1"/>
</dbReference>
<dbReference type="GO" id="GO:0043171">
    <property type="term" value="P:peptide catabolic process"/>
    <property type="evidence" value="ECO:0007669"/>
    <property type="project" value="UniProtKB-UniRule"/>
</dbReference>
<dbReference type="PANTHER" id="PTHR42994">
    <property type="entry name" value="PEPTIDASE T"/>
    <property type="match status" value="1"/>
</dbReference>
<dbReference type="EMBL" id="JAAABJ010000264">
    <property type="protein sequence ID" value="NAW50342.1"/>
    <property type="molecule type" value="Genomic_DNA"/>
</dbReference>
<dbReference type="InterPro" id="IPR010161">
    <property type="entry name" value="Peptidase_M20B"/>
</dbReference>
<evidence type="ECO:0000256" key="6">
    <source>
        <dbReference type="ARBA" id="ARBA00023049"/>
    </source>
</evidence>
<dbReference type="PIRSF" id="PIRSF037215">
    <property type="entry name" value="Peptidase_M20B"/>
    <property type="match status" value="1"/>
</dbReference>
<dbReference type="Pfam" id="PF01546">
    <property type="entry name" value="Peptidase_M20"/>
    <property type="match status" value="1"/>
</dbReference>
<comment type="similarity">
    <text evidence="1 7">Belongs to the peptidase M20B family.</text>
</comment>
<proteinExistence type="inferred from homology"/>
<dbReference type="SUPFAM" id="SSF55031">
    <property type="entry name" value="Bacterial exopeptidase dimerisation domain"/>
    <property type="match status" value="1"/>
</dbReference>
<evidence type="ECO:0000256" key="5">
    <source>
        <dbReference type="ARBA" id="ARBA00022833"/>
    </source>
</evidence>
<dbReference type="RefSeq" id="WP_166518695.1">
    <property type="nucleotide sequence ID" value="NZ_JAAABJ010000264.1"/>
</dbReference>
<keyword evidence="3 7" id="KW-0479">Metal-binding</keyword>
<feature type="binding site" evidence="7 9">
    <location>
        <position position="88"/>
    </location>
    <ligand>
        <name>Zn(2+)</name>
        <dbReference type="ChEBI" id="CHEBI:29105"/>
        <label>1</label>
    </ligand>
</feature>
<name>A0A845PQ94_9FLAO</name>
<gene>
    <name evidence="7 11" type="primary">pepT</name>
    <name evidence="11" type="ORF">GNY06_02700</name>
</gene>
<keyword evidence="7 11" id="KW-0031">Aminopeptidase</keyword>
<dbReference type="InterPro" id="IPR011650">
    <property type="entry name" value="Peptidase_M20_dimer"/>
</dbReference>
<protein>
    <recommendedName>
        <fullName evidence="7">Peptidase T</fullName>
        <ecNumber evidence="7">3.4.11.4</ecNumber>
    </recommendedName>
    <alternativeName>
        <fullName evidence="7">Aminotripeptidase</fullName>
        <shortName evidence="7">Tripeptidase</shortName>
    </alternativeName>
    <alternativeName>
        <fullName evidence="7">Tripeptide aminopeptidase</fullName>
    </alternativeName>
</protein>
<feature type="active site" evidence="7 8">
    <location>
        <position position="90"/>
    </location>
</feature>
<dbReference type="AlphaFoldDB" id="A0A845PQ94"/>
<reference evidence="11 12" key="1">
    <citation type="submission" date="2019-11" db="EMBL/GenBank/DDBJ databases">
        <title>Characterization of Elizabethkingia argenteiflava sp. nov., isolated from inner surface of Soybean Pods.</title>
        <authorList>
            <person name="Mo S."/>
        </authorList>
    </citation>
    <scope>NUCLEOTIDE SEQUENCE [LARGE SCALE GENOMIC DNA]</scope>
    <source>
        <strain evidence="11 12">YB22</strain>
    </source>
</reference>
<evidence type="ECO:0000256" key="1">
    <source>
        <dbReference type="ARBA" id="ARBA00009692"/>
    </source>
</evidence>
<dbReference type="InterPro" id="IPR001261">
    <property type="entry name" value="ArgE/DapE_CS"/>
</dbReference>
<dbReference type="Gene3D" id="3.30.70.360">
    <property type="match status" value="1"/>
</dbReference>
<keyword evidence="5 7" id="KW-0862">Zinc</keyword>
<organism evidence="11 12">
    <name type="scientific">Elizabethkingia argenteiflava</name>
    <dbReference type="NCBI Taxonomy" id="2681556"/>
    <lineage>
        <taxon>Bacteria</taxon>
        <taxon>Pseudomonadati</taxon>
        <taxon>Bacteroidota</taxon>
        <taxon>Flavobacteriia</taxon>
        <taxon>Flavobacteriales</taxon>
        <taxon>Weeksellaceae</taxon>
        <taxon>Elizabethkingia</taxon>
    </lineage>
</organism>
<accession>A0A845PQ94</accession>
<dbReference type="GO" id="GO:0045148">
    <property type="term" value="F:tripeptide aminopeptidase activity"/>
    <property type="evidence" value="ECO:0007669"/>
    <property type="project" value="UniProtKB-UniRule"/>
</dbReference>
<dbReference type="NCBIfam" id="TIGR01882">
    <property type="entry name" value="peptidase-T"/>
    <property type="match status" value="1"/>
</dbReference>
<comment type="catalytic activity">
    <reaction evidence="7">
        <text>Release of the N-terminal residue from a tripeptide.</text>
        <dbReference type="EC" id="3.4.11.4"/>
    </reaction>
</comment>
<dbReference type="InterPro" id="IPR002933">
    <property type="entry name" value="Peptidase_M20"/>
</dbReference>
<dbReference type="GO" id="GO:0008237">
    <property type="term" value="F:metallopeptidase activity"/>
    <property type="evidence" value="ECO:0007669"/>
    <property type="project" value="UniProtKB-KW"/>
</dbReference>
<feature type="active site" description="Proton acceptor" evidence="7 8">
    <location>
        <position position="185"/>
    </location>
</feature>
<dbReference type="SUPFAM" id="SSF53187">
    <property type="entry name" value="Zn-dependent exopeptidases"/>
    <property type="match status" value="1"/>
</dbReference>
<sequence length="418" mass="46877">MNRIEWDQAWQQKLLQRFLTYIKIYSTSDPESDTTPSTQQQWEMVDYLFKELQEIGLESVSKDEHGYVYGFIPSNIDKEVPQIGFISHFDSSPDFNGKNIKPLVWENYDGGDLLLNKETGFTLSPSKFQELSQYKGQTIISTDGTSLLSADDKAGIAEIVTAAEYLIAHPEIKHGRISIGFTPDEEIGRGADKFDVENFGAAWAYTMDGGEIGELEYENFNASGAVVKIKGLSVHPGYAYGKMLNAGLLAAEFIQSLPADQTPATTKGYEGFFHLTDIKAGVSEAKLQYIVRDHDYTKYKQRNQLLKQKIEEFNQKYGAGTAELEIREQYLNMRKQIEDKMYIVDFAEEAMKLSGVKPNIKAIRGGTDGSRLSYMGLPCPNIFAGGHNFHGPYEYVPLESMSKATQVILNLVQIVALN</sequence>
<feature type="binding site" evidence="7 9">
    <location>
        <position position="390"/>
    </location>
    <ligand>
        <name>Zn(2+)</name>
        <dbReference type="ChEBI" id="CHEBI:29105"/>
        <label>2</label>
    </ligand>
</feature>
<evidence type="ECO:0000313" key="12">
    <source>
        <dbReference type="Proteomes" id="UP000553459"/>
    </source>
</evidence>
<keyword evidence="6 7" id="KW-0482">Metalloprotease</keyword>
<dbReference type="GO" id="GO:0006508">
    <property type="term" value="P:proteolysis"/>
    <property type="evidence" value="ECO:0007669"/>
    <property type="project" value="UniProtKB-UniRule"/>
</dbReference>
<feature type="binding site" evidence="7 9">
    <location>
        <position position="186"/>
    </location>
    <ligand>
        <name>Zn(2+)</name>
        <dbReference type="ChEBI" id="CHEBI:29105"/>
        <label>2</label>
    </ligand>
</feature>
<evidence type="ECO:0000259" key="10">
    <source>
        <dbReference type="Pfam" id="PF07687"/>
    </source>
</evidence>
<comment type="subcellular location">
    <subcellularLocation>
        <location evidence="7">Cytoplasm</location>
    </subcellularLocation>
</comment>
<dbReference type="NCBIfam" id="NF003976">
    <property type="entry name" value="PRK05469.1"/>
    <property type="match status" value="1"/>
</dbReference>